<name>D1NWF5_9BIFI</name>
<reference evidence="1 2" key="1">
    <citation type="submission" date="2009-11" db="EMBL/GenBank/DDBJ databases">
        <authorList>
            <person name="Weinstock G."/>
            <person name="Sodergren E."/>
            <person name="Clifton S."/>
            <person name="Fulton L."/>
            <person name="Fulton B."/>
            <person name="Courtney L."/>
            <person name="Fronick C."/>
            <person name="Harrison M."/>
            <person name="Strong C."/>
            <person name="Farmer C."/>
            <person name="Delahaunty K."/>
            <person name="Markovic C."/>
            <person name="Hall O."/>
            <person name="Minx P."/>
            <person name="Tomlinson C."/>
            <person name="Mitreva M."/>
            <person name="Nelson J."/>
            <person name="Hou S."/>
            <person name="Wollam A."/>
            <person name="Pepin K.H."/>
            <person name="Johnson M."/>
            <person name="Bhonagiri V."/>
            <person name="Nash W.E."/>
            <person name="Warren W."/>
            <person name="Chinwalla A."/>
            <person name="Mardis E.R."/>
            <person name="Wilson R.K."/>
        </authorList>
    </citation>
    <scope>NUCLEOTIDE SEQUENCE [LARGE SCALE GENOMIC DNA]</scope>
    <source>
        <strain evidence="1 2">DSM 20093</strain>
    </source>
</reference>
<dbReference type="EMBL" id="ABXB03000004">
    <property type="protein sequence ID" value="EFA22441.1"/>
    <property type="molecule type" value="Genomic_DNA"/>
</dbReference>
<dbReference type="AlphaFoldDB" id="D1NWF5"/>
<accession>D1NWF5</accession>
<sequence>MACATFHCALHAPFRKMQFTGNESPAYQYARRVQTRQARRACRARPRGT</sequence>
<gene>
    <name evidence="1" type="ORF">BIFGAL_04205</name>
</gene>
<dbReference type="Proteomes" id="UP000003656">
    <property type="component" value="Unassembled WGS sequence"/>
</dbReference>
<evidence type="ECO:0000313" key="2">
    <source>
        <dbReference type="Proteomes" id="UP000003656"/>
    </source>
</evidence>
<proteinExistence type="predicted"/>
<organism evidence="1 2">
    <name type="scientific">Bifidobacterium gallicum DSM 20093 = LMG 11596</name>
    <dbReference type="NCBI Taxonomy" id="561180"/>
    <lineage>
        <taxon>Bacteria</taxon>
        <taxon>Bacillati</taxon>
        <taxon>Actinomycetota</taxon>
        <taxon>Actinomycetes</taxon>
        <taxon>Bifidobacteriales</taxon>
        <taxon>Bifidobacteriaceae</taxon>
        <taxon>Bifidobacterium</taxon>
    </lineage>
</organism>
<protein>
    <submittedName>
        <fullName evidence="1">Uncharacterized protein</fullName>
    </submittedName>
</protein>
<comment type="caution">
    <text evidence="1">The sequence shown here is derived from an EMBL/GenBank/DDBJ whole genome shotgun (WGS) entry which is preliminary data.</text>
</comment>
<evidence type="ECO:0000313" key="1">
    <source>
        <dbReference type="EMBL" id="EFA22441.1"/>
    </source>
</evidence>